<dbReference type="SUPFAM" id="SSF52540">
    <property type="entry name" value="P-loop containing nucleoside triphosphate hydrolases"/>
    <property type="match status" value="1"/>
</dbReference>
<keyword evidence="3" id="KW-1185">Reference proteome</keyword>
<proteinExistence type="predicted"/>
<dbReference type="PANTHER" id="PTHR36978">
    <property type="entry name" value="P-LOOP CONTAINING NUCLEOTIDE TRIPHOSPHATE HYDROLASE"/>
    <property type="match status" value="1"/>
</dbReference>
<dbReference type="Gene3D" id="3.40.50.300">
    <property type="entry name" value="P-loop containing nucleotide triphosphate hydrolases"/>
    <property type="match status" value="1"/>
</dbReference>
<reference evidence="2 3" key="1">
    <citation type="submission" date="2021-01" db="EMBL/GenBank/DDBJ databases">
        <title>Whole genome shotgun sequence of Planobispora longispora NBRC 13918.</title>
        <authorList>
            <person name="Komaki H."/>
            <person name="Tamura T."/>
        </authorList>
    </citation>
    <scope>NUCLEOTIDE SEQUENCE [LARGE SCALE GENOMIC DNA]</scope>
    <source>
        <strain evidence="2 3">NBRC 13918</strain>
    </source>
</reference>
<sequence length="242" mass="27407">MVHVIGAGLGRTGTSSLKVALERLGFTPCYHMFEVLGSAGRMRQWTAVARGGGPDWEDIFRGYRACVDFPAAAYWRELAAHYPEAKVILTLRDPDAWFESARKTIFRLPRLMRHPVLGPLLRLLLPRRSRPAMFIRMLGALNRDRRDIAFDRDSALAYFERHNAEVMASVPAERLLVYRVGEGWEPLCAFLGVPVPDEPFPRANDSESFWSNFHRTLRGRDTGLVRNAPETAEGKSRGRARA</sequence>
<dbReference type="InterPro" id="IPR027417">
    <property type="entry name" value="P-loop_NTPase"/>
</dbReference>
<dbReference type="AlphaFoldDB" id="A0A8J3RUQ6"/>
<feature type="region of interest" description="Disordered" evidence="1">
    <location>
        <begin position="221"/>
        <end position="242"/>
    </location>
</feature>
<dbReference type="Pfam" id="PF17784">
    <property type="entry name" value="Sulfotransfer_4"/>
    <property type="match status" value="1"/>
</dbReference>
<dbReference type="RefSeq" id="WP_307837431.1">
    <property type="nucleotide sequence ID" value="NZ_BOOH01000095.1"/>
</dbReference>
<evidence type="ECO:0000313" key="2">
    <source>
        <dbReference type="EMBL" id="GIH81584.1"/>
    </source>
</evidence>
<dbReference type="PANTHER" id="PTHR36978:SF4">
    <property type="entry name" value="P-LOOP CONTAINING NUCLEOSIDE TRIPHOSPHATE HYDROLASE PROTEIN"/>
    <property type="match status" value="1"/>
</dbReference>
<dbReference type="InterPro" id="IPR040632">
    <property type="entry name" value="Sulfotransfer_4"/>
</dbReference>
<comment type="caution">
    <text evidence="2">The sequence shown here is derived from an EMBL/GenBank/DDBJ whole genome shotgun (WGS) entry which is preliminary data.</text>
</comment>
<gene>
    <name evidence="2" type="ORF">Plo01_80130</name>
</gene>
<evidence type="ECO:0000313" key="3">
    <source>
        <dbReference type="Proteomes" id="UP000616724"/>
    </source>
</evidence>
<evidence type="ECO:0000256" key="1">
    <source>
        <dbReference type="SAM" id="MobiDB-lite"/>
    </source>
</evidence>
<name>A0A8J3RUQ6_9ACTN</name>
<protein>
    <submittedName>
        <fullName evidence="2">Sulfotransferase family protein</fullName>
    </submittedName>
</protein>
<organism evidence="2 3">
    <name type="scientific">Planobispora longispora</name>
    <dbReference type="NCBI Taxonomy" id="28887"/>
    <lineage>
        <taxon>Bacteria</taxon>
        <taxon>Bacillati</taxon>
        <taxon>Actinomycetota</taxon>
        <taxon>Actinomycetes</taxon>
        <taxon>Streptosporangiales</taxon>
        <taxon>Streptosporangiaceae</taxon>
        <taxon>Planobispora</taxon>
    </lineage>
</organism>
<dbReference type="Proteomes" id="UP000616724">
    <property type="component" value="Unassembled WGS sequence"/>
</dbReference>
<accession>A0A8J3RUQ6</accession>
<dbReference type="EMBL" id="BOOH01000095">
    <property type="protein sequence ID" value="GIH81584.1"/>
    <property type="molecule type" value="Genomic_DNA"/>
</dbReference>